<accession>A0A4Z2G3N9</accession>
<evidence type="ECO:0000313" key="2">
    <source>
        <dbReference type="EMBL" id="TNN48187.1"/>
    </source>
</evidence>
<dbReference type="EMBL" id="SRLO01000707">
    <property type="protein sequence ID" value="TNN48187.1"/>
    <property type="molecule type" value="Genomic_DNA"/>
</dbReference>
<dbReference type="AlphaFoldDB" id="A0A4Z2G3N9"/>
<gene>
    <name evidence="2" type="ORF">EYF80_041609</name>
</gene>
<protein>
    <submittedName>
        <fullName evidence="2">Uncharacterized protein</fullName>
    </submittedName>
</protein>
<name>A0A4Z2G3N9_9TELE</name>
<evidence type="ECO:0000313" key="3">
    <source>
        <dbReference type="Proteomes" id="UP000314294"/>
    </source>
</evidence>
<proteinExistence type="predicted"/>
<organism evidence="2 3">
    <name type="scientific">Liparis tanakae</name>
    <name type="common">Tanaka's snailfish</name>
    <dbReference type="NCBI Taxonomy" id="230148"/>
    <lineage>
        <taxon>Eukaryota</taxon>
        <taxon>Metazoa</taxon>
        <taxon>Chordata</taxon>
        <taxon>Craniata</taxon>
        <taxon>Vertebrata</taxon>
        <taxon>Euteleostomi</taxon>
        <taxon>Actinopterygii</taxon>
        <taxon>Neopterygii</taxon>
        <taxon>Teleostei</taxon>
        <taxon>Neoteleostei</taxon>
        <taxon>Acanthomorphata</taxon>
        <taxon>Eupercaria</taxon>
        <taxon>Perciformes</taxon>
        <taxon>Cottioidei</taxon>
        <taxon>Cottales</taxon>
        <taxon>Liparidae</taxon>
        <taxon>Liparis</taxon>
    </lineage>
</organism>
<keyword evidence="3" id="KW-1185">Reference proteome</keyword>
<dbReference type="Proteomes" id="UP000314294">
    <property type="component" value="Unassembled WGS sequence"/>
</dbReference>
<reference evidence="2 3" key="1">
    <citation type="submission" date="2019-03" db="EMBL/GenBank/DDBJ databases">
        <title>First draft genome of Liparis tanakae, snailfish: a comprehensive survey of snailfish specific genes.</title>
        <authorList>
            <person name="Kim W."/>
            <person name="Song I."/>
            <person name="Jeong J.-H."/>
            <person name="Kim D."/>
            <person name="Kim S."/>
            <person name="Ryu S."/>
            <person name="Song J.Y."/>
            <person name="Lee S.K."/>
        </authorList>
    </citation>
    <scope>NUCLEOTIDE SEQUENCE [LARGE SCALE GENOMIC DNA]</scope>
    <source>
        <tissue evidence="2">Muscle</tissue>
    </source>
</reference>
<sequence>MFWATNRRFPLATGPLDVDARCGLDPDELALEGHGQQLGAVATARVKPSSILEPPLLGRRLPNAANRMSEFTKGEFCKHESTSPVRVNPPIDGNSN</sequence>
<evidence type="ECO:0000256" key="1">
    <source>
        <dbReference type="SAM" id="MobiDB-lite"/>
    </source>
</evidence>
<comment type="caution">
    <text evidence="2">The sequence shown here is derived from an EMBL/GenBank/DDBJ whole genome shotgun (WGS) entry which is preliminary data.</text>
</comment>
<feature type="region of interest" description="Disordered" evidence="1">
    <location>
        <begin position="74"/>
        <end position="96"/>
    </location>
</feature>